<keyword evidence="2" id="KW-1185">Reference proteome</keyword>
<organism evidence="1 2">
    <name type="scientific">Candidatus Phytoplasma pruni</name>
    <dbReference type="NCBI Taxonomy" id="479893"/>
    <lineage>
        <taxon>Bacteria</taxon>
        <taxon>Bacillati</taxon>
        <taxon>Mycoplasmatota</taxon>
        <taxon>Mollicutes</taxon>
        <taxon>Acholeplasmatales</taxon>
        <taxon>Acholeplasmataceae</taxon>
        <taxon>Candidatus Phytoplasma</taxon>
        <taxon>16SrIII (X-disease group)</taxon>
    </lineage>
</organism>
<dbReference type="AlphaFoldDB" id="A0A851HBY2"/>
<name>A0A851HBY2_9MOLU</name>
<evidence type="ECO:0000313" key="1">
    <source>
        <dbReference type="EMBL" id="NWN45585.1"/>
    </source>
</evidence>
<dbReference type="SUPFAM" id="SSF52540">
    <property type="entry name" value="P-loop containing nucleoside triphosphate hydrolases"/>
    <property type="match status" value="1"/>
</dbReference>
<dbReference type="RefSeq" id="WP_178733986.1">
    <property type="nucleotide sequence ID" value="NZ_JABUOH010000019.1"/>
</dbReference>
<protein>
    <submittedName>
        <fullName evidence="1">Uncharacterized protein</fullName>
    </submittedName>
</protein>
<dbReference type="EMBL" id="JABUOH010000019">
    <property type="protein sequence ID" value="NWN45585.1"/>
    <property type="molecule type" value="Genomic_DNA"/>
</dbReference>
<evidence type="ECO:0000313" key="2">
    <source>
        <dbReference type="Proteomes" id="UP000568109"/>
    </source>
</evidence>
<dbReference type="InterPro" id="IPR027417">
    <property type="entry name" value="P-loop_NTPase"/>
</dbReference>
<sequence>MLKIQHLSKQIPNELGENASLNDISLFFPQKGLVLMTGLHEESKYQLSSLLGGLTPPDSGDIFVGNKNLKDLTSDELSSYRNHIISFFLGFNDTFTTRNINYILELQNKPVDLKK</sequence>
<proteinExistence type="predicted"/>
<accession>A0A851HBY2</accession>
<dbReference type="Proteomes" id="UP000568109">
    <property type="component" value="Unassembled WGS sequence"/>
</dbReference>
<reference evidence="1 2" key="1">
    <citation type="submission" date="2020-06" db="EMBL/GenBank/DDBJ databases">
        <title>Draft genome sequence of Candidatus Phytoplasma pruni (X-disease group, subgroup 16SrIII-B) strain ChTDIII from Argentina.</title>
        <authorList>
            <person name="Fernandez F.D."/>
            <person name="Zuebert C."/>
            <person name="Huettel B."/>
            <person name="Kube M."/>
            <person name="Conci L.R."/>
        </authorList>
    </citation>
    <scope>NUCLEOTIDE SEQUENCE [LARGE SCALE GENOMIC DNA]</scope>
    <source>
        <strain evidence="1 2">ChTDIII</strain>
    </source>
</reference>
<dbReference type="Gene3D" id="3.40.50.300">
    <property type="entry name" value="P-loop containing nucleotide triphosphate hydrolases"/>
    <property type="match status" value="1"/>
</dbReference>
<comment type="caution">
    <text evidence="1">The sequence shown here is derived from an EMBL/GenBank/DDBJ whole genome shotgun (WGS) entry which is preliminary data.</text>
</comment>
<gene>
    <name evidence="1" type="ORF">HR065_00600</name>
</gene>